<evidence type="ECO:0000256" key="4">
    <source>
        <dbReference type="PROSITE-ProRule" id="PRU00169"/>
    </source>
</evidence>
<dbReference type="RefSeq" id="WP_168634612.1">
    <property type="nucleotide sequence ID" value="NZ_CP051206.1"/>
</dbReference>
<dbReference type="PROSITE" id="PS50110">
    <property type="entry name" value="RESPONSE_REGULATORY"/>
    <property type="match status" value="1"/>
</dbReference>
<evidence type="ECO:0000313" key="6">
    <source>
        <dbReference type="EMBL" id="QJB43675.1"/>
    </source>
</evidence>
<dbReference type="SUPFAM" id="SSF52172">
    <property type="entry name" value="CheY-like"/>
    <property type="match status" value="1"/>
</dbReference>
<feature type="domain" description="Response regulatory" evidence="5">
    <location>
        <begin position="7"/>
        <end position="133"/>
    </location>
</feature>
<evidence type="ECO:0000259" key="5">
    <source>
        <dbReference type="PROSITE" id="PS50110"/>
    </source>
</evidence>
<reference evidence="6 7" key="1">
    <citation type="submission" date="2020-04" db="EMBL/GenBank/DDBJ databases">
        <title>Genome-Wide Identification of 5-Methylcytosine Sites in Bacterial Genomes By High-Throughput Sequencing of MspJI Restriction Fragments.</title>
        <authorList>
            <person name="Wu V."/>
        </authorList>
    </citation>
    <scope>NUCLEOTIDE SEQUENCE [LARGE SCALE GENOMIC DNA]</scope>
    <source>
        <strain evidence="6 7">CCAP 1403/13f</strain>
    </source>
</reference>
<accession>A0A6H2BVR8</accession>
<keyword evidence="1" id="KW-0805">Transcription regulation</keyword>
<dbReference type="SUPFAM" id="SSF46894">
    <property type="entry name" value="C-terminal effector domain of the bipartite response regulators"/>
    <property type="match status" value="1"/>
</dbReference>
<evidence type="ECO:0000313" key="7">
    <source>
        <dbReference type="Proteomes" id="UP000502433"/>
    </source>
</evidence>
<evidence type="ECO:0000256" key="3">
    <source>
        <dbReference type="ARBA" id="ARBA00023163"/>
    </source>
</evidence>
<dbReference type="InterPro" id="IPR001789">
    <property type="entry name" value="Sig_transdc_resp-reg_receiver"/>
</dbReference>
<proteinExistence type="predicted"/>
<dbReference type="InterPro" id="IPR016032">
    <property type="entry name" value="Sig_transdc_resp-reg_C-effctor"/>
</dbReference>
<organism evidence="6 7">
    <name type="scientific">Dolichospermum flos-aquae CCAP 1403/13F</name>
    <dbReference type="NCBI Taxonomy" id="315271"/>
    <lineage>
        <taxon>Bacteria</taxon>
        <taxon>Bacillati</taxon>
        <taxon>Cyanobacteriota</taxon>
        <taxon>Cyanophyceae</taxon>
        <taxon>Nostocales</taxon>
        <taxon>Aphanizomenonaceae</taxon>
        <taxon>Dolichospermum</taxon>
    </lineage>
</organism>
<keyword evidence="4" id="KW-0597">Phosphoprotein</keyword>
<evidence type="ECO:0000256" key="2">
    <source>
        <dbReference type="ARBA" id="ARBA00023125"/>
    </source>
</evidence>
<dbReference type="GO" id="GO:0003677">
    <property type="term" value="F:DNA binding"/>
    <property type="evidence" value="ECO:0007669"/>
    <property type="project" value="UniProtKB-KW"/>
</dbReference>
<dbReference type="GO" id="GO:0006355">
    <property type="term" value="P:regulation of DNA-templated transcription"/>
    <property type="evidence" value="ECO:0007669"/>
    <property type="project" value="InterPro"/>
</dbReference>
<dbReference type="PANTHER" id="PTHR44688">
    <property type="entry name" value="DNA-BINDING TRANSCRIPTIONAL ACTIVATOR DEVR_DOSR"/>
    <property type="match status" value="1"/>
</dbReference>
<sequence length="220" mass="25185">MNVKPLRFLVVEDHPEVAQNNCDFLRKFDSSAICTIASTPQEALQRLKIETPDLIVLDLQFALPSGAQSAKSSLELLELIFNTYSSLNILIYSSEPSWMIKLVKFINHHYGGFVVVNKMERRKYFLAGVESALNGELKLPRELRQELNLNEKELEVLRLLCHESLTDQAIAERLHISLRVVQNHIQHLKVKLGVDEFEQKDINSRVALCIKALEQKLLLL</sequence>
<keyword evidence="3" id="KW-0804">Transcription</keyword>
<protein>
    <submittedName>
        <fullName evidence="6">Response regulator transcription factor</fullName>
    </submittedName>
</protein>
<dbReference type="AlphaFoldDB" id="A0A6H2BVR8"/>
<gene>
    <name evidence="6" type="ORF">HGD76_05005</name>
</gene>
<dbReference type="CDD" id="cd06170">
    <property type="entry name" value="LuxR_C_like"/>
    <property type="match status" value="1"/>
</dbReference>
<dbReference type="InterPro" id="IPR036388">
    <property type="entry name" value="WH-like_DNA-bd_sf"/>
</dbReference>
<dbReference type="GO" id="GO:0000160">
    <property type="term" value="P:phosphorelay signal transduction system"/>
    <property type="evidence" value="ECO:0007669"/>
    <property type="project" value="InterPro"/>
</dbReference>
<dbReference type="SMART" id="SM00421">
    <property type="entry name" value="HTH_LUXR"/>
    <property type="match status" value="1"/>
</dbReference>
<dbReference type="InterPro" id="IPR000792">
    <property type="entry name" value="Tscrpt_reg_LuxR_C"/>
</dbReference>
<dbReference type="Pfam" id="PF00196">
    <property type="entry name" value="GerE"/>
    <property type="match status" value="1"/>
</dbReference>
<dbReference type="Proteomes" id="UP000502433">
    <property type="component" value="Chromosome"/>
</dbReference>
<feature type="modified residue" description="4-aspartylphosphate" evidence="4">
    <location>
        <position position="58"/>
    </location>
</feature>
<dbReference type="Gene3D" id="1.10.10.10">
    <property type="entry name" value="Winged helix-like DNA-binding domain superfamily/Winged helix DNA-binding domain"/>
    <property type="match status" value="1"/>
</dbReference>
<name>A0A6H2BVR8_DOLFA</name>
<dbReference type="EMBL" id="CP051206">
    <property type="protein sequence ID" value="QJB43675.1"/>
    <property type="molecule type" value="Genomic_DNA"/>
</dbReference>
<dbReference type="KEGG" id="dfs:HGD76_05005"/>
<reference evidence="6 7" key="2">
    <citation type="submission" date="2020-04" db="EMBL/GenBank/DDBJ databases">
        <authorList>
            <person name="Fomenkov A."/>
            <person name="Anton B.P."/>
            <person name="Roberts R.J."/>
        </authorList>
    </citation>
    <scope>NUCLEOTIDE SEQUENCE [LARGE SCALE GENOMIC DNA]</scope>
    <source>
        <strain evidence="6 7">CCAP 1403/13f</strain>
    </source>
</reference>
<evidence type="ECO:0000256" key="1">
    <source>
        <dbReference type="ARBA" id="ARBA00023015"/>
    </source>
</evidence>
<dbReference type="InterPro" id="IPR011006">
    <property type="entry name" value="CheY-like_superfamily"/>
</dbReference>
<dbReference type="PANTHER" id="PTHR44688:SF16">
    <property type="entry name" value="DNA-BINDING TRANSCRIPTIONAL ACTIVATOR DEVR_DOSR"/>
    <property type="match status" value="1"/>
</dbReference>
<keyword evidence="2" id="KW-0238">DNA-binding</keyword>
<dbReference type="Gene3D" id="3.40.50.2300">
    <property type="match status" value="1"/>
</dbReference>